<keyword evidence="4" id="KW-0813">Transport</keyword>
<keyword evidence="6" id="KW-1133">Transmembrane helix</keyword>
<feature type="transmembrane region" description="Helical" evidence="6">
    <location>
        <begin position="95"/>
        <end position="116"/>
    </location>
</feature>
<dbReference type="GO" id="GO:0042910">
    <property type="term" value="F:xenobiotic transmembrane transporter activity"/>
    <property type="evidence" value="ECO:0007669"/>
    <property type="project" value="InterPro"/>
</dbReference>
<dbReference type="GO" id="GO:0005886">
    <property type="term" value="C:plasma membrane"/>
    <property type="evidence" value="ECO:0007669"/>
    <property type="project" value="TreeGrafter"/>
</dbReference>
<accession>A0A1H4EKF6</accession>
<dbReference type="STRING" id="81409.SAMN04515656_1475"/>
<dbReference type="Pfam" id="PF01554">
    <property type="entry name" value="MatE"/>
    <property type="match status" value="1"/>
</dbReference>
<keyword evidence="8" id="KW-1185">Reference proteome</keyword>
<comment type="similarity">
    <text evidence="2">Belongs to the multi antimicrobial extrusion (MATE) (TC 2.A.66.1) family.</text>
</comment>
<evidence type="ECO:0000256" key="5">
    <source>
        <dbReference type="ARBA" id="ARBA00031636"/>
    </source>
</evidence>
<comment type="function">
    <text evidence="1">Multidrug efflux pump.</text>
</comment>
<evidence type="ECO:0000313" key="7">
    <source>
        <dbReference type="EMBL" id="SEA85515.1"/>
    </source>
</evidence>
<gene>
    <name evidence="7" type="ORF">SAMN04515656_1475</name>
</gene>
<organism evidence="7 8">
    <name type="scientific">Eubacterium aggregans</name>
    <dbReference type="NCBI Taxonomy" id="81409"/>
    <lineage>
        <taxon>Bacteria</taxon>
        <taxon>Bacillati</taxon>
        <taxon>Bacillota</taxon>
        <taxon>Clostridia</taxon>
        <taxon>Eubacteriales</taxon>
        <taxon>Eubacteriaceae</taxon>
        <taxon>Eubacterium</taxon>
    </lineage>
</organism>
<dbReference type="PANTHER" id="PTHR43298:SF2">
    <property type="entry name" value="FMN_FAD EXPORTER YEEO-RELATED"/>
    <property type="match status" value="1"/>
</dbReference>
<evidence type="ECO:0000256" key="4">
    <source>
        <dbReference type="ARBA" id="ARBA00022448"/>
    </source>
</evidence>
<dbReference type="RefSeq" id="WP_242911696.1">
    <property type="nucleotide sequence ID" value="NZ_FNRK01000047.1"/>
</dbReference>
<dbReference type="AlphaFoldDB" id="A0A1H4EKF6"/>
<feature type="transmembrane region" description="Helical" evidence="6">
    <location>
        <begin position="20"/>
        <end position="43"/>
    </location>
</feature>
<keyword evidence="6" id="KW-0812">Transmembrane</keyword>
<evidence type="ECO:0000256" key="1">
    <source>
        <dbReference type="ARBA" id="ARBA00003408"/>
    </source>
</evidence>
<feature type="transmembrane region" description="Helical" evidence="6">
    <location>
        <begin position="55"/>
        <end position="83"/>
    </location>
</feature>
<protein>
    <recommendedName>
        <fullName evidence="3">Probable multidrug resistance protein NorM</fullName>
    </recommendedName>
    <alternativeName>
        <fullName evidence="5">Multidrug-efflux transporter</fullName>
    </alternativeName>
</protein>
<evidence type="ECO:0000256" key="6">
    <source>
        <dbReference type="SAM" id="Phobius"/>
    </source>
</evidence>
<dbReference type="InterPro" id="IPR002528">
    <property type="entry name" value="MATE_fam"/>
</dbReference>
<name>A0A1H4EKF6_9FIRM</name>
<dbReference type="PANTHER" id="PTHR43298">
    <property type="entry name" value="MULTIDRUG RESISTANCE PROTEIN NORM-RELATED"/>
    <property type="match status" value="1"/>
</dbReference>
<keyword evidence="6" id="KW-0472">Membrane</keyword>
<evidence type="ECO:0000256" key="3">
    <source>
        <dbReference type="ARBA" id="ARBA00020268"/>
    </source>
</evidence>
<dbReference type="EMBL" id="FNRK01000047">
    <property type="protein sequence ID" value="SEA85515.1"/>
    <property type="molecule type" value="Genomic_DNA"/>
</dbReference>
<evidence type="ECO:0000313" key="8">
    <source>
        <dbReference type="Proteomes" id="UP000199394"/>
    </source>
</evidence>
<proteinExistence type="inferred from homology"/>
<reference evidence="7 8" key="1">
    <citation type="submission" date="2016-10" db="EMBL/GenBank/DDBJ databases">
        <authorList>
            <person name="de Groot N.N."/>
        </authorList>
    </citation>
    <scope>NUCLEOTIDE SEQUENCE [LARGE SCALE GENOMIC DNA]</scope>
    <source>
        <strain evidence="7 8">SR12</strain>
    </source>
</reference>
<dbReference type="GO" id="GO:0015297">
    <property type="term" value="F:antiporter activity"/>
    <property type="evidence" value="ECO:0007669"/>
    <property type="project" value="InterPro"/>
</dbReference>
<evidence type="ECO:0000256" key="2">
    <source>
        <dbReference type="ARBA" id="ARBA00010199"/>
    </source>
</evidence>
<dbReference type="InterPro" id="IPR050222">
    <property type="entry name" value="MATE_MdtK"/>
</dbReference>
<sequence>MNGFGEQTVAAITTAYRVDTVIILPIVNFGSGIATVVAQNIGAGNQERAKKVLKAGMVMISIVSLCLTGLVLAAGGYLIAMFGLTQESVEIGKSFFRAIASCYIVYGLAMAVRGYLEGTGDMLFFRNSRYCFFRS</sequence>
<dbReference type="Proteomes" id="UP000199394">
    <property type="component" value="Unassembled WGS sequence"/>
</dbReference>